<dbReference type="Gene3D" id="3.40.50.1820">
    <property type="entry name" value="alpha/beta hydrolase"/>
    <property type="match status" value="1"/>
</dbReference>
<dbReference type="Pfam" id="PF08538">
    <property type="entry name" value="DUF1749"/>
    <property type="match status" value="1"/>
</dbReference>
<evidence type="ECO:0008006" key="3">
    <source>
        <dbReference type="Google" id="ProtNLM"/>
    </source>
</evidence>
<organism evidence="1 2">
    <name type="scientific">Didymella glomerata</name>
    <dbReference type="NCBI Taxonomy" id="749621"/>
    <lineage>
        <taxon>Eukaryota</taxon>
        <taxon>Fungi</taxon>
        <taxon>Dikarya</taxon>
        <taxon>Ascomycota</taxon>
        <taxon>Pezizomycotina</taxon>
        <taxon>Dothideomycetes</taxon>
        <taxon>Pleosporomycetidae</taxon>
        <taxon>Pleosporales</taxon>
        <taxon>Pleosporineae</taxon>
        <taxon>Didymellaceae</taxon>
        <taxon>Didymella</taxon>
    </lineage>
</organism>
<dbReference type="SUPFAM" id="SSF53474">
    <property type="entry name" value="alpha/beta-Hydrolases"/>
    <property type="match status" value="1"/>
</dbReference>
<dbReference type="PANTHER" id="PTHR31591:SF1">
    <property type="entry name" value="UPF0613 PROTEIN PB24D3.06C"/>
    <property type="match status" value="1"/>
</dbReference>
<dbReference type="PANTHER" id="PTHR31591">
    <property type="entry name" value="UPF0613 PROTEIN PB24D3.06C"/>
    <property type="match status" value="1"/>
</dbReference>
<dbReference type="InterPro" id="IPR013744">
    <property type="entry name" value="SidJ"/>
</dbReference>
<proteinExistence type="predicted"/>
<dbReference type="InterPro" id="IPR029058">
    <property type="entry name" value="AB_hydrolase_fold"/>
</dbReference>
<keyword evidence="2" id="KW-1185">Reference proteome</keyword>
<gene>
    <name evidence="1" type="ORF">N0V87_000277</name>
</gene>
<evidence type="ECO:0000313" key="2">
    <source>
        <dbReference type="Proteomes" id="UP001140562"/>
    </source>
</evidence>
<sequence>MAHPGTAHKYSEKLIAFEHAGTHSSNNKDTPNTLLWIGGLGDGLLTVQYPSTIAQSLSPNWAIAEVLLSSSYKGWGTSSLAKDARELAQCVEYFRNLRPRKMIVLMGHSTGCQDIMEYLVGAGHDTRPLINAAILQGGVSDREAWTFLLDSEEEKQSCAAVLAEAERLIASGKSLEVVPRTNNIVQKELGAPISAYRTHSLLAKDGDDDYFSTDLEDATLRPRIRLCMGARINGRY</sequence>
<name>A0A9W8X9A7_9PLEO</name>
<comment type="caution">
    <text evidence="1">The sequence shown here is derived from an EMBL/GenBank/DDBJ whole genome shotgun (WGS) entry which is preliminary data.</text>
</comment>
<dbReference type="OrthoDB" id="10034502at2759"/>
<dbReference type="EMBL" id="JAPEUV010000002">
    <property type="protein sequence ID" value="KAJ4343510.1"/>
    <property type="molecule type" value="Genomic_DNA"/>
</dbReference>
<evidence type="ECO:0000313" key="1">
    <source>
        <dbReference type="EMBL" id="KAJ4343510.1"/>
    </source>
</evidence>
<protein>
    <recommendedName>
        <fullName evidence="3">DUF1749-domain-containing protein</fullName>
    </recommendedName>
</protein>
<dbReference type="Proteomes" id="UP001140562">
    <property type="component" value="Unassembled WGS sequence"/>
</dbReference>
<reference evidence="1" key="1">
    <citation type="submission" date="2022-10" db="EMBL/GenBank/DDBJ databases">
        <title>Tapping the CABI collections for fungal endophytes: first genome assemblies for Collariella, Neodidymelliopsis, Ascochyta clinopodiicola, Didymella pomorum, Didymosphaeria variabile, Neocosmospora piperis and Neocucurbitaria cava.</title>
        <authorList>
            <person name="Hill R."/>
        </authorList>
    </citation>
    <scope>NUCLEOTIDE SEQUENCE</scope>
    <source>
        <strain evidence="1">IMI 360193</strain>
    </source>
</reference>
<accession>A0A9W8X9A7</accession>
<dbReference type="AlphaFoldDB" id="A0A9W8X9A7"/>